<dbReference type="CDD" id="cd05006">
    <property type="entry name" value="SIS_GmhA"/>
    <property type="match status" value="1"/>
</dbReference>
<protein>
    <recommendedName>
        <fullName evidence="9">Phosphoheptose isomerase</fullName>
        <ecNumber evidence="9">5.3.1.28</ecNumber>
    </recommendedName>
    <alternativeName>
        <fullName evidence="9">Sedoheptulose 7-phosphate isomerase</fullName>
    </alternativeName>
</protein>
<dbReference type="InterPro" id="IPR035461">
    <property type="entry name" value="GmhA/DiaA"/>
</dbReference>
<feature type="binding site" evidence="9">
    <location>
        <position position="172"/>
    </location>
    <ligand>
        <name>substrate</name>
    </ligand>
</feature>
<evidence type="ECO:0000256" key="5">
    <source>
        <dbReference type="ARBA" id="ARBA00022723"/>
    </source>
</evidence>
<evidence type="ECO:0000256" key="2">
    <source>
        <dbReference type="ARBA" id="ARBA00004496"/>
    </source>
</evidence>
<gene>
    <name evidence="9" type="primary">gmhA</name>
    <name evidence="11" type="ORF">H206_02021</name>
</gene>
<dbReference type="GO" id="GO:0097367">
    <property type="term" value="F:carbohydrate derivative binding"/>
    <property type="evidence" value="ECO:0007669"/>
    <property type="project" value="InterPro"/>
</dbReference>
<sequence>MNEFIYTRLSQSNMAKEAFAKESSQKVLQLAEEIVSTFNNGGKVLIFGNGGSAADAQHVAAEFVNRFLLNRRPLPAIALSTDTSILTAIGNDFSYEMIFTKQIQALGKPEDLAWGLTTSGTSPNVVQALAEAKEIGLTTVALTGGTITPKDGVHPHCDMVLNVPSNYTPRIQEAHLWIEHLVCEIVEKMMFGRWGDE</sequence>
<evidence type="ECO:0000313" key="12">
    <source>
        <dbReference type="Proteomes" id="UP000287853"/>
    </source>
</evidence>
<evidence type="ECO:0000256" key="9">
    <source>
        <dbReference type="HAMAP-Rule" id="MF_00067"/>
    </source>
</evidence>
<evidence type="ECO:0000256" key="3">
    <source>
        <dbReference type="ARBA" id="ARBA00009894"/>
    </source>
</evidence>
<dbReference type="UniPathway" id="UPA00041">
    <property type="reaction ID" value="UER00436"/>
</dbReference>
<keyword evidence="4 9" id="KW-0963">Cytoplasm</keyword>
<evidence type="ECO:0000256" key="8">
    <source>
        <dbReference type="ARBA" id="ARBA00023277"/>
    </source>
</evidence>
<reference evidence="11 12" key="1">
    <citation type="submission" date="2017-01" db="EMBL/GenBank/DDBJ databases">
        <title>The cable genome- insights into the physiology and evolution of filamentous bacteria capable of sulfide oxidation via long distance electron transfer.</title>
        <authorList>
            <person name="Schreiber L."/>
            <person name="Bjerg J.T."/>
            <person name="Boggild A."/>
            <person name="Van De Vossenberg J."/>
            <person name="Meysman F."/>
            <person name="Nielsen L.P."/>
            <person name="Schramm A."/>
            <person name="Kjeldsen K.U."/>
        </authorList>
    </citation>
    <scope>NUCLEOTIDE SEQUENCE [LARGE SCALE GENOMIC DNA]</scope>
    <source>
        <strain evidence="11">MCF</strain>
    </source>
</reference>
<feature type="binding site" evidence="9">
    <location>
        <position position="62"/>
    </location>
    <ligand>
        <name>Zn(2+)</name>
        <dbReference type="ChEBI" id="CHEBI:29105"/>
    </ligand>
</feature>
<dbReference type="GO" id="GO:2001061">
    <property type="term" value="P:D-glycero-D-manno-heptose 7-phosphate biosynthetic process"/>
    <property type="evidence" value="ECO:0007669"/>
    <property type="project" value="UniProtKB-UniPathway"/>
</dbReference>
<comment type="function">
    <text evidence="9">Catalyzes the isomerization of sedoheptulose 7-phosphate in D-glycero-D-manno-heptose 7-phosphate.</text>
</comment>
<dbReference type="GO" id="GO:0005975">
    <property type="term" value="P:carbohydrate metabolic process"/>
    <property type="evidence" value="ECO:0007669"/>
    <property type="project" value="UniProtKB-UniRule"/>
</dbReference>
<evidence type="ECO:0000256" key="1">
    <source>
        <dbReference type="ARBA" id="ARBA00000348"/>
    </source>
</evidence>
<dbReference type="Pfam" id="PF13580">
    <property type="entry name" value="SIS_2"/>
    <property type="match status" value="1"/>
</dbReference>
<evidence type="ECO:0000256" key="4">
    <source>
        <dbReference type="ARBA" id="ARBA00022490"/>
    </source>
</evidence>
<evidence type="ECO:0000256" key="7">
    <source>
        <dbReference type="ARBA" id="ARBA00023235"/>
    </source>
</evidence>
<dbReference type="EMBL" id="MTKO01000101">
    <property type="protein sequence ID" value="RWX44149.1"/>
    <property type="molecule type" value="Genomic_DNA"/>
</dbReference>
<comment type="catalytic activity">
    <reaction evidence="1 9">
        <text>2 D-sedoheptulose 7-phosphate = D-glycero-alpha-D-manno-heptose 7-phosphate + D-glycero-beta-D-manno-heptose 7-phosphate</text>
        <dbReference type="Rhea" id="RHEA:27489"/>
        <dbReference type="ChEBI" id="CHEBI:57483"/>
        <dbReference type="ChEBI" id="CHEBI:60203"/>
        <dbReference type="ChEBI" id="CHEBI:60204"/>
        <dbReference type="EC" id="5.3.1.28"/>
    </reaction>
</comment>
<feature type="binding site" evidence="9">
    <location>
        <position position="180"/>
    </location>
    <ligand>
        <name>Zn(2+)</name>
        <dbReference type="ChEBI" id="CHEBI:29105"/>
    </ligand>
</feature>
<dbReference type="GO" id="GO:0008968">
    <property type="term" value="F:D-sedoheptulose 7-phosphate isomerase activity"/>
    <property type="evidence" value="ECO:0007669"/>
    <property type="project" value="UniProtKB-UniRule"/>
</dbReference>
<dbReference type="InterPro" id="IPR001347">
    <property type="entry name" value="SIS_dom"/>
</dbReference>
<dbReference type="InterPro" id="IPR046348">
    <property type="entry name" value="SIS_dom_sf"/>
</dbReference>
<dbReference type="Gene3D" id="3.40.50.10490">
    <property type="entry name" value="Glucose-6-phosphate isomerase like protein, domain 1"/>
    <property type="match status" value="1"/>
</dbReference>
<evidence type="ECO:0000313" key="11">
    <source>
        <dbReference type="EMBL" id="RWX44149.1"/>
    </source>
</evidence>
<evidence type="ECO:0000259" key="10">
    <source>
        <dbReference type="PROSITE" id="PS51464"/>
    </source>
</evidence>
<feature type="binding site" evidence="9">
    <location>
        <position position="62"/>
    </location>
    <ligand>
        <name>substrate</name>
    </ligand>
</feature>
<name>A0A3S3QPS4_9BACT</name>
<comment type="miscellaneous">
    <text evidence="9">The reaction produces a racemic mixture of D-glycero-alpha-D-manno-heptose 7-phosphate and D-glycero-beta-D-manno-heptose 7-phosphate.</text>
</comment>
<comment type="cofactor">
    <cofactor evidence="9">
        <name>Zn(2+)</name>
        <dbReference type="ChEBI" id="CHEBI:29105"/>
    </cofactor>
    <text evidence="9">Binds 1 zinc ion per subunit.</text>
</comment>
<dbReference type="GO" id="GO:0005737">
    <property type="term" value="C:cytoplasm"/>
    <property type="evidence" value="ECO:0007669"/>
    <property type="project" value="UniProtKB-SubCell"/>
</dbReference>
<dbReference type="GO" id="GO:0008270">
    <property type="term" value="F:zinc ion binding"/>
    <property type="evidence" value="ECO:0007669"/>
    <property type="project" value="UniProtKB-UniRule"/>
</dbReference>
<feature type="binding site" evidence="9">
    <location>
        <begin position="91"/>
        <end position="92"/>
    </location>
    <ligand>
        <name>substrate</name>
    </ligand>
</feature>
<keyword evidence="7 9" id="KW-0413">Isomerase</keyword>
<accession>A0A3S3QPS4</accession>
<dbReference type="InterPro" id="IPR050099">
    <property type="entry name" value="SIS_GmhA/DiaA_subfam"/>
</dbReference>
<comment type="subcellular location">
    <subcellularLocation>
        <location evidence="2 9">Cytoplasm</location>
    </subcellularLocation>
</comment>
<comment type="caution">
    <text evidence="11">The sequence shown here is derived from an EMBL/GenBank/DDBJ whole genome shotgun (WGS) entry which is preliminary data.</text>
</comment>
<feature type="domain" description="SIS" evidence="10">
    <location>
        <begin position="34"/>
        <end position="196"/>
    </location>
</feature>
<feature type="binding site" evidence="9">
    <location>
        <begin position="49"/>
        <end position="51"/>
    </location>
    <ligand>
        <name>substrate</name>
    </ligand>
</feature>
<comment type="similarity">
    <text evidence="3 9">Belongs to the SIS family. GmhA subfamily.</text>
</comment>
<dbReference type="EC" id="5.3.1.28" evidence="9"/>
<dbReference type="SUPFAM" id="SSF53697">
    <property type="entry name" value="SIS domain"/>
    <property type="match status" value="1"/>
</dbReference>
<dbReference type="Proteomes" id="UP000287853">
    <property type="component" value="Unassembled WGS sequence"/>
</dbReference>
<dbReference type="InterPro" id="IPR004515">
    <property type="entry name" value="Phosphoheptose_Isoase"/>
</dbReference>
<proteinExistence type="inferred from homology"/>
<dbReference type="AlphaFoldDB" id="A0A3S3QPS4"/>
<feature type="binding site" evidence="9">
    <location>
        <position position="122"/>
    </location>
    <ligand>
        <name>substrate</name>
    </ligand>
</feature>
<keyword evidence="12" id="KW-1185">Reference proteome</keyword>
<keyword evidence="5 9" id="KW-0479">Metal-binding</keyword>
<keyword evidence="8 9" id="KW-0119">Carbohydrate metabolism</keyword>
<dbReference type="HAMAP" id="MF_00067">
    <property type="entry name" value="GmhA"/>
    <property type="match status" value="1"/>
</dbReference>
<evidence type="ECO:0000256" key="6">
    <source>
        <dbReference type="ARBA" id="ARBA00022833"/>
    </source>
</evidence>
<dbReference type="PANTHER" id="PTHR30390">
    <property type="entry name" value="SEDOHEPTULOSE 7-PHOSPHATE ISOMERASE / DNAA INITIATOR-ASSOCIATING FACTOR FOR REPLICATION INITIATION"/>
    <property type="match status" value="1"/>
</dbReference>
<keyword evidence="6 9" id="KW-0862">Zinc</keyword>
<dbReference type="PANTHER" id="PTHR30390:SF6">
    <property type="entry name" value="DNAA INITIATOR-ASSOCIATING PROTEIN DIAA"/>
    <property type="match status" value="1"/>
</dbReference>
<dbReference type="PROSITE" id="PS51464">
    <property type="entry name" value="SIS"/>
    <property type="match status" value="1"/>
</dbReference>
<feature type="binding site" evidence="9">
    <location>
        <position position="58"/>
    </location>
    <ligand>
        <name>Zn(2+)</name>
        <dbReference type="ChEBI" id="CHEBI:29105"/>
    </ligand>
</feature>
<feature type="binding site" evidence="9">
    <location>
        <position position="172"/>
    </location>
    <ligand>
        <name>Zn(2+)</name>
        <dbReference type="ChEBI" id="CHEBI:29105"/>
    </ligand>
</feature>
<comment type="pathway">
    <text evidence="9">Carbohydrate biosynthesis; D-glycero-D-manno-heptose 7-phosphate biosynthesis; D-glycero-alpha-D-manno-heptose 7-phosphate and D-glycero-beta-D-manno-heptose 7-phosphate from sedoheptulose 7-phosphate: step 1/1.</text>
</comment>
<organism evidence="11 12">
    <name type="scientific">Candidatus Electrothrix aarhusensis</name>
    <dbReference type="NCBI Taxonomy" id="1859131"/>
    <lineage>
        <taxon>Bacteria</taxon>
        <taxon>Pseudomonadati</taxon>
        <taxon>Thermodesulfobacteriota</taxon>
        <taxon>Desulfobulbia</taxon>
        <taxon>Desulfobulbales</taxon>
        <taxon>Desulfobulbaceae</taxon>
        <taxon>Candidatus Electrothrix</taxon>
    </lineage>
</organism>
<feature type="binding site" evidence="9">
    <location>
        <begin position="117"/>
        <end position="119"/>
    </location>
    <ligand>
        <name>substrate</name>
    </ligand>
</feature>